<evidence type="ECO:0000256" key="2">
    <source>
        <dbReference type="ARBA" id="ARBA00022475"/>
    </source>
</evidence>
<evidence type="ECO:0000256" key="7">
    <source>
        <dbReference type="SAM" id="Phobius"/>
    </source>
</evidence>
<dbReference type="Proteomes" id="UP001501822">
    <property type="component" value="Unassembled WGS sequence"/>
</dbReference>
<feature type="transmembrane region" description="Helical" evidence="7">
    <location>
        <begin position="433"/>
        <end position="457"/>
    </location>
</feature>
<keyword evidence="2" id="KW-1003">Cell membrane</keyword>
<evidence type="ECO:0000313" key="10">
    <source>
        <dbReference type="Proteomes" id="UP001501822"/>
    </source>
</evidence>
<keyword evidence="5 7" id="KW-0472">Membrane</keyword>
<sequence>MTRLRLRKLGRDLWATRSRVAMMTVAIAVSVLAVTAFLTARAIIGREITRNYQATHPASATLHVPGGVDTATLAAARAEPGVLDATARSTIQARIRVGDGPWRTLVLFASDPADPQRIATVAVETGSWPPLKGSLLLERTALGFLGVSTGRRVTVEASGGAPTPMTVAGSVHDGGVAPAGQEQTAYGYATTTALALLGRPQTLDQLRIVVGDHSTASTSSSVIDRTAQRVAARMKALGHPVGSIDIPPPGRHPHQGQMVMVGFVLLAFGLMALLLASILVATMLGGMLTAQIRQIGAMKAVGARTGQILQMYLALAAVIALTATALALAPGLALGRALAGQGARLLNLDIAGESVPAWVYAVALGAGVGLPLLVALVPLLRGSRITVRQAIDDHGADPAVLGGFLERFLTRLRGPSRIQVMALRNMFRRRGRLVLSVGLLGVAGAMFLTGLNTAGGWSSLVAQSISRRDYDIEVRLDKAYPADGLVALARSTRGVVAAEAWGRTAATVHTAGRVDVAHVYPDEAHDSFTVMAPPADTRLMHLPLMAGRWLRPEDTGAVVLNNLVPAQQAPGTTVGGTVTVTIAGRPVTRRVVGIVSDFGTLGAAYLTDRDYAAVTGAPGQAELLRVVTDRHDPASRQAVLDRLDDALTRSGTGIQQATTIDTLRVALDGHVLVLADALIALAVVMGFVGLLGLASALSTGVLERTREFGVLRTLGATASAIRTVVVTEGVLTAALSLLFATVAALPLTGVFGNFIGNQAFRQNLPFEFSFPALALWSLLTLAGAAAASAAAARRASLTTVREALVSL</sequence>
<evidence type="ECO:0000256" key="6">
    <source>
        <dbReference type="ARBA" id="ARBA00038076"/>
    </source>
</evidence>
<comment type="caution">
    <text evidence="9">The sequence shown here is derived from an EMBL/GenBank/DDBJ whole genome shotgun (WGS) entry which is preliminary data.</text>
</comment>
<accession>A0ABN0VSL8</accession>
<dbReference type="PANTHER" id="PTHR30572:SF4">
    <property type="entry name" value="ABC TRANSPORTER PERMEASE YTRF"/>
    <property type="match status" value="1"/>
</dbReference>
<dbReference type="InterPro" id="IPR003838">
    <property type="entry name" value="ABC3_permease_C"/>
</dbReference>
<evidence type="ECO:0000256" key="4">
    <source>
        <dbReference type="ARBA" id="ARBA00022989"/>
    </source>
</evidence>
<evidence type="ECO:0000259" key="8">
    <source>
        <dbReference type="Pfam" id="PF02687"/>
    </source>
</evidence>
<feature type="domain" description="ABC3 transporter permease C-terminal" evidence="8">
    <location>
        <begin position="680"/>
        <end position="794"/>
    </location>
</feature>
<reference evidence="9 10" key="1">
    <citation type="journal article" date="2019" name="Int. J. Syst. Evol. Microbiol.">
        <title>The Global Catalogue of Microorganisms (GCM) 10K type strain sequencing project: providing services to taxonomists for standard genome sequencing and annotation.</title>
        <authorList>
            <consortium name="The Broad Institute Genomics Platform"/>
            <consortium name="The Broad Institute Genome Sequencing Center for Infectious Disease"/>
            <person name="Wu L."/>
            <person name="Ma J."/>
        </authorList>
    </citation>
    <scope>NUCLEOTIDE SEQUENCE [LARGE SCALE GENOMIC DNA]</scope>
    <source>
        <strain evidence="9 10">JCM 3146</strain>
    </source>
</reference>
<feature type="transmembrane region" description="Helical" evidence="7">
    <location>
        <begin position="311"/>
        <end position="338"/>
    </location>
</feature>
<proteinExistence type="inferred from homology"/>
<evidence type="ECO:0000256" key="1">
    <source>
        <dbReference type="ARBA" id="ARBA00004651"/>
    </source>
</evidence>
<feature type="transmembrane region" description="Helical" evidence="7">
    <location>
        <begin position="358"/>
        <end position="380"/>
    </location>
</feature>
<feature type="domain" description="ABC3 transporter permease C-terminal" evidence="8">
    <location>
        <begin position="267"/>
        <end position="386"/>
    </location>
</feature>
<protein>
    <submittedName>
        <fullName evidence="9">FtsX-like permease family protein</fullName>
    </submittedName>
</protein>
<keyword evidence="3 7" id="KW-0812">Transmembrane</keyword>
<evidence type="ECO:0000313" key="9">
    <source>
        <dbReference type="EMBL" id="GAA0316270.1"/>
    </source>
</evidence>
<feature type="transmembrane region" description="Helical" evidence="7">
    <location>
        <begin position="723"/>
        <end position="748"/>
    </location>
</feature>
<comment type="similarity">
    <text evidence="6">Belongs to the ABC-4 integral membrane protein family.</text>
</comment>
<organism evidence="9 10">
    <name type="scientific">Actinoallomurus spadix</name>
    <dbReference type="NCBI Taxonomy" id="79912"/>
    <lineage>
        <taxon>Bacteria</taxon>
        <taxon>Bacillati</taxon>
        <taxon>Actinomycetota</taxon>
        <taxon>Actinomycetes</taxon>
        <taxon>Streptosporangiales</taxon>
        <taxon>Thermomonosporaceae</taxon>
        <taxon>Actinoallomurus</taxon>
    </lineage>
</organism>
<keyword evidence="10" id="KW-1185">Reference proteome</keyword>
<dbReference type="EMBL" id="BAAABM010000003">
    <property type="protein sequence ID" value="GAA0316270.1"/>
    <property type="molecule type" value="Genomic_DNA"/>
</dbReference>
<dbReference type="InterPro" id="IPR050250">
    <property type="entry name" value="Macrolide_Exporter_MacB"/>
</dbReference>
<dbReference type="Pfam" id="PF02687">
    <property type="entry name" value="FtsX"/>
    <property type="match status" value="2"/>
</dbReference>
<keyword evidence="4 7" id="KW-1133">Transmembrane helix</keyword>
<feature type="transmembrane region" description="Helical" evidence="7">
    <location>
        <begin position="258"/>
        <end position="290"/>
    </location>
</feature>
<dbReference type="PANTHER" id="PTHR30572">
    <property type="entry name" value="MEMBRANE COMPONENT OF TRANSPORTER-RELATED"/>
    <property type="match status" value="1"/>
</dbReference>
<dbReference type="RefSeq" id="WP_252808388.1">
    <property type="nucleotide sequence ID" value="NZ_BAAABM010000003.1"/>
</dbReference>
<feature type="transmembrane region" description="Helical" evidence="7">
    <location>
        <begin position="768"/>
        <end position="792"/>
    </location>
</feature>
<name>A0ABN0VSL8_9ACTN</name>
<evidence type="ECO:0000256" key="3">
    <source>
        <dbReference type="ARBA" id="ARBA00022692"/>
    </source>
</evidence>
<feature type="transmembrane region" description="Helical" evidence="7">
    <location>
        <begin position="677"/>
        <end position="702"/>
    </location>
</feature>
<gene>
    <name evidence="9" type="ORF">GCM10010151_02830</name>
</gene>
<evidence type="ECO:0000256" key="5">
    <source>
        <dbReference type="ARBA" id="ARBA00023136"/>
    </source>
</evidence>
<comment type="subcellular location">
    <subcellularLocation>
        <location evidence="1">Cell membrane</location>
        <topology evidence="1">Multi-pass membrane protein</topology>
    </subcellularLocation>
</comment>